<evidence type="ECO:0000256" key="2">
    <source>
        <dbReference type="ARBA" id="ARBA00007018"/>
    </source>
</evidence>
<dbReference type="PANTHER" id="PTHR20855">
    <property type="entry name" value="ADIPOR/PROGESTIN RECEPTOR-RELATED"/>
    <property type="match status" value="1"/>
</dbReference>
<dbReference type="GO" id="GO:0006882">
    <property type="term" value="P:intracellular zinc ion homeostasis"/>
    <property type="evidence" value="ECO:0007669"/>
    <property type="project" value="TreeGrafter"/>
</dbReference>
<keyword evidence="9" id="KW-1185">Reference proteome</keyword>
<dbReference type="RefSeq" id="XP_031859571.1">
    <property type="nucleotide sequence ID" value="XM_032006177.1"/>
</dbReference>
<proteinExistence type="inferred from homology"/>
<evidence type="ECO:0000256" key="5">
    <source>
        <dbReference type="ARBA" id="ARBA00023136"/>
    </source>
</evidence>
<dbReference type="OrthoDB" id="529367at2759"/>
<evidence type="ECO:0000313" key="8">
    <source>
        <dbReference type="EMBL" id="WWD16362.1"/>
    </source>
</evidence>
<dbReference type="Proteomes" id="UP000322225">
    <property type="component" value="Chromosome 2"/>
</dbReference>
<comment type="similarity">
    <text evidence="2">Belongs to the ADIPOR family.</text>
</comment>
<dbReference type="GeneID" id="43590330"/>
<comment type="subcellular location">
    <subcellularLocation>
        <location evidence="1">Membrane</location>
        <topology evidence="1">Multi-pass membrane protein</topology>
    </subcellularLocation>
</comment>
<name>A0A5M6BV65_9TREE</name>
<feature type="transmembrane region" description="Helical" evidence="7">
    <location>
        <begin position="313"/>
        <end position="329"/>
    </location>
</feature>
<feature type="transmembrane region" description="Helical" evidence="7">
    <location>
        <begin position="147"/>
        <end position="165"/>
    </location>
</feature>
<dbReference type="GO" id="GO:0038023">
    <property type="term" value="F:signaling receptor activity"/>
    <property type="evidence" value="ECO:0007669"/>
    <property type="project" value="TreeGrafter"/>
</dbReference>
<keyword evidence="4 7" id="KW-1133">Transmembrane helix</keyword>
<evidence type="ECO:0000256" key="7">
    <source>
        <dbReference type="SAM" id="Phobius"/>
    </source>
</evidence>
<evidence type="ECO:0000313" key="9">
    <source>
        <dbReference type="Proteomes" id="UP000322225"/>
    </source>
</evidence>
<feature type="transmembrane region" description="Helical" evidence="7">
    <location>
        <begin position="210"/>
        <end position="230"/>
    </location>
</feature>
<dbReference type="PANTHER" id="PTHR20855:SF52">
    <property type="entry name" value="ADIPONECTIN RECEPTOR PROTEIN"/>
    <property type="match status" value="1"/>
</dbReference>
<dbReference type="KEGG" id="ksn:43590330"/>
<keyword evidence="3 7" id="KW-0812">Transmembrane</keyword>
<gene>
    <name evidence="8" type="ORF">CI109_100788</name>
</gene>
<keyword evidence="5 7" id="KW-0472">Membrane</keyword>
<evidence type="ECO:0000256" key="6">
    <source>
        <dbReference type="SAM" id="MobiDB-lite"/>
    </source>
</evidence>
<evidence type="ECO:0000256" key="3">
    <source>
        <dbReference type="ARBA" id="ARBA00022692"/>
    </source>
</evidence>
<reference evidence="8" key="2">
    <citation type="submission" date="2024-01" db="EMBL/GenBank/DDBJ databases">
        <title>Comparative genomics of Cryptococcus and Kwoniella reveals pathogenesis evolution and contrasting modes of karyotype evolution via chromosome fusion or intercentromeric recombination.</title>
        <authorList>
            <person name="Coelho M.A."/>
            <person name="David-Palma M."/>
            <person name="Shea T."/>
            <person name="Bowers K."/>
            <person name="McGinley-Smith S."/>
            <person name="Mohammad A.W."/>
            <person name="Gnirke A."/>
            <person name="Yurkov A.M."/>
            <person name="Nowrousian M."/>
            <person name="Sun S."/>
            <person name="Cuomo C.A."/>
            <person name="Heitman J."/>
        </authorList>
    </citation>
    <scope>NUCLEOTIDE SEQUENCE</scope>
    <source>
        <strain evidence="8">CBS 12478</strain>
    </source>
</reference>
<dbReference type="GO" id="GO:0016020">
    <property type="term" value="C:membrane"/>
    <property type="evidence" value="ECO:0007669"/>
    <property type="project" value="UniProtKB-SubCell"/>
</dbReference>
<feature type="transmembrane region" description="Helical" evidence="7">
    <location>
        <begin position="185"/>
        <end position="204"/>
    </location>
</feature>
<feature type="transmembrane region" description="Helical" evidence="7">
    <location>
        <begin position="273"/>
        <end position="292"/>
    </location>
</feature>
<feature type="compositionally biased region" description="Polar residues" evidence="6">
    <location>
        <begin position="10"/>
        <end position="30"/>
    </location>
</feature>
<organism evidence="8 9">
    <name type="scientific">Kwoniella shandongensis</name>
    <dbReference type="NCBI Taxonomy" id="1734106"/>
    <lineage>
        <taxon>Eukaryota</taxon>
        <taxon>Fungi</taxon>
        <taxon>Dikarya</taxon>
        <taxon>Basidiomycota</taxon>
        <taxon>Agaricomycotina</taxon>
        <taxon>Tremellomycetes</taxon>
        <taxon>Tremellales</taxon>
        <taxon>Cryptococcaceae</taxon>
        <taxon>Kwoniella</taxon>
    </lineage>
</organism>
<reference evidence="8" key="1">
    <citation type="submission" date="2017-08" db="EMBL/GenBank/DDBJ databases">
        <authorList>
            <person name="Cuomo C."/>
            <person name="Billmyre B."/>
            <person name="Heitman J."/>
        </authorList>
    </citation>
    <scope>NUCLEOTIDE SEQUENCE</scope>
    <source>
        <strain evidence="8">CBS 12478</strain>
    </source>
</reference>
<evidence type="ECO:0000256" key="1">
    <source>
        <dbReference type="ARBA" id="ARBA00004141"/>
    </source>
</evidence>
<dbReference type="Pfam" id="PF03006">
    <property type="entry name" value="HlyIII"/>
    <property type="match status" value="1"/>
</dbReference>
<dbReference type="AlphaFoldDB" id="A0A5M6BV65"/>
<accession>A0A5M6BV65</accession>
<sequence>MPVTRRQAASRPTTPSQVTMSNSTDTTPLLNGNGNGANNHYTNGDATTNADPNVKAGSQDRLMSYEESLRVMPWQTDNEYITSGYRRAIPSFRGCLWSAISFNIHTHSIGAVIFLTLLPLHLLPTHFPTFHSSPDHLPTPPTLHDKVALSLYLVCAVSCLSLSAWFHTVSCHSKDVCDLAHRGDYIGIVILIVGSITPGMYYAFHDDPFLQIFYMSAIIIAGIVSAYIVLSPHHRSHRWHRTLTFIALGLSAIVPTTHILITQGLQHARQRMSLDLVLLGGASYIVGALLYAARIPEKLSPGTFDYFGSSHQIFHCFVLLGATLQYLALRGMVWGRAMAVGEGLAKEGY</sequence>
<evidence type="ECO:0000256" key="4">
    <source>
        <dbReference type="ARBA" id="ARBA00022989"/>
    </source>
</evidence>
<dbReference type="InterPro" id="IPR004254">
    <property type="entry name" value="AdipoR/HlyIII-related"/>
</dbReference>
<protein>
    <submittedName>
        <fullName evidence="8">Uncharacterized protein</fullName>
    </submittedName>
</protein>
<feature type="region of interest" description="Disordered" evidence="6">
    <location>
        <begin position="1"/>
        <end position="56"/>
    </location>
</feature>
<dbReference type="EMBL" id="CP144052">
    <property type="protein sequence ID" value="WWD16362.1"/>
    <property type="molecule type" value="Genomic_DNA"/>
</dbReference>